<protein>
    <submittedName>
        <fullName evidence="1">Secreted protein</fullName>
    </submittedName>
</protein>
<comment type="caution">
    <text evidence="1">The sequence shown here is derived from an EMBL/GenBank/DDBJ whole genome shotgun (WGS) entry which is preliminary data.</text>
</comment>
<dbReference type="EMBL" id="AMCI01005869">
    <property type="protein sequence ID" value="EJW95326.1"/>
    <property type="molecule type" value="Genomic_DNA"/>
</dbReference>
<sequence>MLLWSLKELCVPALLRSCACLICAALRAALLPHCRPEWSSWSSV</sequence>
<organism evidence="1">
    <name type="scientific">gut metagenome</name>
    <dbReference type="NCBI Taxonomy" id="749906"/>
    <lineage>
        <taxon>unclassified sequences</taxon>
        <taxon>metagenomes</taxon>
        <taxon>organismal metagenomes</taxon>
    </lineage>
</organism>
<proteinExistence type="predicted"/>
<accession>J9FK91</accession>
<reference evidence="1" key="1">
    <citation type="journal article" date="2012" name="PLoS ONE">
        <title>Gene sets for utilization of primary and secondary nutrition supplies in the distal gut of endangered iberian lynx.</title>
        <authorList>
            <person name="Alcaide M."/>
            <person name="Messina E."/>
            <person name="Richter M."/>
            <person name="Bargiela R."/>
            <person name="Peplies J."/>
            <person name="Huws S.A."/>
            <person name="Newbold C.J."/>
            <person name="Golyshin P.N."/>
            <person name="Simon M.A."/>
            <person name="Lopez G."/>
            <person name="Yakimov M.M."/>
            <person name="Ferrer M."/>
        </authorList>
    </citation>
    <scope>NUCLEOTIDE SEQUENCE</scope>
</reference>
<name>J9FK91_9ZZZZ</name>
<gene>
    <name evidence="1" type="ORF">EVA_16568</name>
</gene>
<evidence type="ECO:0000313" key="1">
    <source>
        <dbReference type="EMBL" id="EJW95326.1"/>
    </source>
</evidence>
<dbReference type="AlphaFoldDB" id="J9FK91"/>